<proteinExistence type="predicted"/>
<dbReference type="EMBL" id="JABXIY010000028">
    <property type="protein sequence ID" value="NVK97472.1"/>
    <property type="molecule type" value="Genomic_DNA"/>
</dbReference>
<sequence length="262" mass="28201">MTHDDAIADNLAALAARQTVFRDGKRVISNGFFPPPLPAILQEIATTVLPRQVTFQAGDSHLSLVVSERRLMALTSASSDLAEVQPLIGTGLSHDQPDVLEAVASALVRLSQMEQPVLVDTGFSGPSEGQSGLGVPLGMLKDLIALDQAEQERPMAFFIDASADLYVACLLHTDGTWMEAAEDETVLASLQQVADVQWERFQASFAKHAAPLAAPRLISLGAVLEDGLCVSVVWADGEYALFAHSQADLVGLHEMWRRVFTL</sequence>
<evidence type="ECO:0000313" key="2">
    <source>
        <dbReference type="Proteomes" id="UP000565723"/>
    </source>
</evidence>
<name>A0A850LIT9_9RHOB</name>
<accession>A0A850LIT9</accession>
<dbReference type="RefSeq" id="WP_011046813.1">
    <property type="nucleotide sequence ID" value="NZ_CP076685.1"/>
</dbReference>
<dbReference type="AlphaFoldDB" id="A0A850LIT9"/>
<reference evidence="1 2" key="1">
    <citation type="journal article" date="2020" name="Proc. Natl. Acad. Sci. U.S.A.">
        <title>Ecological drivers of bacterial community assembly in synthetic phycospheres.</title>
        <authorList>
            <person name="Fu H."/>
            <person name="Uchimiya M."/>
            <person name="Gore J."/>
            <person name="Moran M.A."/>
        </authorList>
    </citation>
    <scope>NUCLEOTIDE SEQUENCE [LARGE SCALE GENOMIC DNA]</scope>
    <source>
        <strain evidence="1">HF-Din03</strain>
    </source>
</reference>
<evidence type="ECO:0000313" key="1">
    <source>
        <dbReference type="EMBL" id="NVK97472.1"/>
    </source>
</evidence>
<dbReference type="Proteomes" id="UP000565723">
    <property type="component" value="Unassembled WGS sequence"/>
</dbReference>
<protein>
    <submittedName>
        <fullName evidence="1">Uncharacterized protein</fullName>
    </submittedName>
</protein>
<comment type="caution">
    <text evidence="1">The sequence shown here is derived from an EMBL/GenBank/DDBJ whole genome shotgun (WGS) entry which is preliminary data.</text>
</comment>
<organism evidence="1 2">
    <name type="scientific">Ruegeria pomeroyi</name>
    <dbReference type="NCBI Taxonomy" id="89184"/>
    <lineage>
        <taxon>Bacteria</taxon>
        <taxon>Pseudomonadati</taxon>
        <taxon>Pseudomonadota</taxon>
        <taxon>Alphaproteobacteria</taxon>
        <taxon>Rhodobacterales</taxon>
        <taxon>Roseobacteraceae</taxon>
        <taxon>Ruegeria</taxon>
    </lineage>
</organism>
<gene>
    <name evidence="1" type="ORF">HW564_11120</name>
</gene>